<evidence type="ECO:0000256" key="1">
    <source>
        <dbReference type="ARBA" id="ARBA00005189"/>
    </source>
</evidence>
<accession>A0ABW2L425</accession>
<protein>
    <submittedName>
        <fullName evidence="5">Lysophospholipid acyltransferase family protein</fullName>
    </submittedName>
</protein>
<reference evidence="6" key="1">
    <citation type="journal article" date="2019" name="Int. J. Syst. Evol. Microbiol.">
        <title>The Global Catalogue of Microorganisms (GCM) 10K type strain sequencing project: providing services to taxonomists for standard genome sequencing and annotation.</title>
        <authorList>
            <consortium name="The Broad Institute Genomics Platform"/>
            <consortium name="The Broad Institute Genome Sequencing Center for Infectious Disease"/>
            <person name="Wu L."/>
            <person name="Ma J."/>
        </authorList>
    </citation>
    <scope>NUCLEOTIDE SEQUENCE [LARGE SCALE GENOMIC DNA]</scope>
    <source>
        <strain evidence="6">CGMCC 4.1467</strain>
    </source>
</reference>
<dbReference type="GO" id="GO:0016746">
    <property type="term" value="F:acyltransferase activity"/>
    <property type="evidence" value="ECO:0007669"/>
    <property type="project" value="UniProtKB-KW"/>
</dbReference>
<dbReference type="PANTHER" id="PTHR10434:SF40">
    <property type="entry name" value="1-ACYL-SN-GLYCEROL-3-PHOSPHATE ACYLTRANSFERASE"/>
    <property type="match status" value="1"/>
</dbReference>
<keyword evidence="3 5" id="KW-0012">Acyltransferase</keyword>
<dbReference type="CDD" id="cd07989">
    <property type="entry name" value="LPLAT_AGPAT-like"/>
    <property type="match status" value="1"/>
</dbReference>
<dbReference type="SMART" id="SM00563">
    <property type="entry name" value="PlsC"/>
    <property type="match status" value="1"/>
</dbReference>
<gene>
    <name evidence="5" type="ORF">ACFQY0_01945</name>
</gene>
<dbReference type="PANTHER" id="PTHR10434">
    <property type="entry name" value="1-ACYL-SN-GLYCEROL-3-PHOSPHATE ACYLTRANSFERASE"/>
    <property type="match status" value="1"/>
</dbReference>
<dbReference type="Proteomes" id="UP001596472">
    <property type="component" value="Unassembled WGS sequence"/>
</dbReference>
<dbReference type="Pfam" id="PF01553">
    <property type="entry name" value="Acyltransferase"/>
    <property type="match status" value="1"/>
</dbReference>
<proteinExistence type="predicted"/>
<comment type="pathway">
    <text evidence="1">Lipid metabolism.</text>
</comment>
<evidence type="ECO:0000313" key="5">
    <source>
        <dbReference type="EMBL" id="MFC7335925.1"/>
    </source>
</evidence>
<dbReference type="InterPro" id="IPR002123">
    <property type="entry name" value="Plipid/glycerol_acylTrfase"/>
</dbReference>
<sequence length="192" mass="21287">MTLRSAFRGLFGLRVRGKERLVTEGPVLVVSNHQSFLDPPLIGGLYEDEMYYLARKTLFRGPAKWLYTKWKAIPVDQDRPDMASLKTIIRLLKQGNRVLVFPEGERTGDGALGQAQPGVGLIALKSGAVIQPIRIRGAREALPRGSGRVRFARIDVHVGHPLAFTPDELKRASGKEGYQMVADRIMKAIGEL</sequence>
<comment type="caution">
    <text evidence="5">The sequence shown here is derived from an EMBL/GenBank/DDBJ whole genome shotgun (WGS) entry which is preliminary data.</text>
</comment>
<feature type="domain" description="Phospholipid/glycerol acyltransferase" evidence="4">
    <location>
        <begin position="27"/>
        <end position="138"/>
    </location>
</feature>
<dbReference type="EMBL" id="JBHTBS010000001">
    <property type="protein sequence ID" value="MFC7335925.1"/>
    <property type="molecule type" value="Genomic_DNA"/>
</dbReference>
<evidence type="ECO:0000256" key="3">
    <source>
        <dbReference type="ARBA" id="ARBA00023315"/>
    </source>
</evidence>
<evidence type="ECO:0000259" key="4">
    <source>
        <dbReference type="SMART" id="SM00563"/>
    </source>
</evidence>
<dbReference type="RefSeq" id="WP_379708520.1">
    <property type="nucleotide sequence ID" value="NZ_JBHTBS010000001.1"/>
</dbReference>
<organism evidence="5 6">
    <name type="scientific">Haloferula chungangensis</name>
    <dbReference type="NCBI Taxonomy" id="1048331"/>
    <lineage>
        <taxon>Bacteria</taxon>
        <taxon>Pseudomonadati</taxon>
        <taxon>Verrucomicrobiota</taxon>
        <taxon>Verrucomicrobiia</taxon>
        <taxon>Verrucomicrobiales</taxon>
        <taxon>Verrucomicrobiaceae</taxon>
        <taxon>Haloferula</taxon>
    </lineage>
</organism>
<keyword evidence="2" id="KW-0808">Transferase</keyword>
<evidence type="ECO:0000313" key="6">
    <source>
        <dbReference type="Proteomes" id="UP001596472"/>
    </source>
</evidence>
<name>A0ABW2L425_9BACT</name>
<dbReference type="SUPFAM" id="SSF69593">
    <property type="entry name" value="Glycerol-3-phosphate (1)-acyltransferase"/>
    <property type="match status" value="1"/>
</dbReference>
<evidence type="ECO:0000256" key="2">
    <source>
        <dbReference type="ARBA" id="ARBA00022679"/>
    </source>
</evidence>
<keyword evidence="6" id="KW-1185">Reference proteome</keyword>